<dbReference type="Proteomes" id="UP001589575">
    <property type="component" value="Unassembled WGS sequence"/>
</dbReference>
<evidence type="ECO:0000313" key="2">
    <source>
        <dbReference type="Proteomes" id="UP001589575"/>
    </source>
</evidence>
<reference evidence="1 2" key="1">
    <citation type="submission" date="2024-09" db="EMBL/GenBank/DDBJ databases">
        <authorList>
            <person name="Sun Q."/>
            <person name="Mori K."/>
        </authorList>
    </citation>
    <scope>NUCLEOTIDE SEQUENCE [LARGE SCALE GENOMIC DNA]</scope>
    <source>
        <strain evidence="1 2">CCM 7609</strain>
    </source>
</reference>
<comment type="caution">
    <text evidence="1">The sequence shown here is derived from an EMBL/GenBank/DDBJ whole genome shotgun (WGS) entry which is preliminary data.</text>
</comment>
<accession>A0ABV5FXL2</accession>
<protein>
    <submittedName>
        <fullName evidence="1">Uncharacterized protein</fullName>
    </submittedName>
</protein>
<evidence type="ECO:0000313" key="1">
    <source>
        <dbReference type="EMBL" id="MFB9071429.1"/>
    </source>
</evidence>
<proteinExistence type="predicted"/>
<gene>
    <name evidence="1" type="ORF">ACFFX0_09550</name>
</gene>
<sequence length="106" mass="11702">MAPGIWAATRRTLGPMRGSPIARRMWSSASRRRLRLRYINGSTLAKRSGRRQCSNNRDTLASSAESTAVSPTIMTFTTCSIPVSCSTAWTRPESAPISWLTAEWAL</sequence>
<dbReference type="EMBL" id="JBHMFI010000001">
    <property type="protein sequence ID" value="MFB9071429.1"/>
    <property type="molecule type" value="Genomic_DNA"/>
</dbReference>
<organism evidence="1 2">
    <name type="scientific">Citricoccus parietis</name>
    <dbReference type="NCBI Taxonomy" id="592307"/>
    <lineage>
        <taxon>Bacteria</taxon>
        <taxon>Bacillati</taxon>
        <taxon>Actinomycetota</taxon>
        <taxon>Actinomycetes</taxon>
        <taxon>Micrococcales</taxon>
        <taxon>Micrococcaceae</taxon>
        <taxon>Citricoccus</taxon>
    </lineage>
</organism>
<name>A0ABV5FXL2_9MICC</name>
<keyword evidence="2" id="KW-1185">Reference proteome</keyword>